<dbReference type="EMBL" id="JACYFG010000013">
    <property type="protein sequence ID" value="MBD5779747.1"/>
    <property type="molecule type" value="Genomic_DNA"/>
</dbReference>
<keyword evidence="1" id="KW-0812">Transmembrane</keyword>
<accession>A0A927F779</accession>
<protein>
    <submittedName>
        <fullName evidence="2">PGPGW domain-containing protein</fullName>
    </submittedName>
</protein>
<feature type="transmembrane region" description="Helical" evidence="1">
    <location>
        <begin position="76"/>
        <end position="103"/>
    </location>
</feature>
<evidence type="ECO:0000313" key="2">
    <source>
        <dbReference type="EMBL" id="MBD5779747.1"/>
    </source>
</evidence>
<dbReference type="InterPro" id="IPR019099">
    <property type="entry name" value="Uncharacterised_PGPGW_TM"/>
</dbReference>
<dbReference type="Proteomes" id="UP000622317">
    <property type="component" value="Unassembled WGS sequence"/>
</dbReference>
<dbReference type="Pfam" id="PF09656">
    <property type="entry name" value="PGPGW"/>
    <property type="match status" value="1"/>
</dbReference>
<reference evidence="2" key="1">
    <citation type="submission" date="2020-09" db="EMBL/GenBank/DDBJ databases">
        <title>Pelagicoccus enzymogenes sp. nov. with an EPS production, isolated from marine sediment.</title>
        <authorList>
            <person name="Feng X."/>
        </authorList>
    </citation>
    <scope>NUCLEOTIDE SEQUENCE</scope>
    <source>
        <strain evidence="2">NFK12</strain>
    </source>
</reference>
<dbReference type="AlphaFoldDB" id="A0A927F779"/>
<organism evidence="2 3">
    <name type="scientific">Pelagicoccus enzymogenes</name>
    <dbReference type="NCBI Taxonomy" id="2773457"/>
    <lineage>
        <taxon>Bacteria</taxon>
        <taxon>Pseudomonadati</taxon>
        <taxon>Verrucomicrobiota</taxon>
        <taxon>Opitutia</taxon>
        <taxon>Puniceicoccales</taxon>
        <taxon>Pelagicoccaceae</taxon>
        <taxon>Pelagicoccus</taxon>
    </lineage>
</organism>
<name>A0A927F779_9BACT</name>
<evidence type="ECO:0000313" key="3">
    <source>
        <dbReference type="Proteomes" id="UP000622317"/>
    </source>
</evidence>
<keyword evidence="1" id="KW-0472">Membrane</keyword>
<feature type="transmembrane region" description="Helical" evidence="1">
    <location>
        <begin position="22"/>
        <end position="46"/>
    </location>
</feature>
<keyword evidence="3" id="KW-1185">Reference proteome</keyword>
<proteinExistence type="predicted"/>
<keyword evidence="1" id="KW-1133">Transmembrane helix</keyword>
<dbReference type="RefSeq" id="WP_191616876.1">
    <property type="nucleotide sequence ID" value="NZ_JACYFG010000013.1"/>
</dbReference>
<evidence type="ECO:0000256" key="1">
    <source>
        <dbReference type="SAM" id="Phobius"/>
    </source>
</evidence>
<comment type="caution">
    <text evidence="2">The sequence shown here is derived from an EMBL/GenBank/DDBJ whole genome shotgun (WGS) entry which is preliminary data.</text>
</comment>
<gene>
    <name evidence="2" type="ORF">IEN85_09610</name>
</gene>
<sequence>MKEGLQSLWEGLFQAVEREPQWMIWAAVASVLTFVGSLVAVPIVVVKMDADFFVRVGTGARRLTPIRAVRRICKNLLGWILLLAGIAMLVLPGQGLLTIALGVGLVDFPGKRRLQARIVRIEKVYRSINWIRKKAGKPPLKVPE</sequence>